<reference evidence="1" key="1">
    <citation type="submission" date="2023-10" db="EMBL/GenBank/DDBJ databases">
        <authorList>
            <person name="Chen Y."/>
            <person name="Shah S."/>
            <person name="Dougan E. K."/>
            <person name="Thang M."/>
            <person name="Chan C."/>
        </authorList>
    </citation>
    <scope>NUCLEOTIDE SEQUENCE [LARGE SCALE GENOMIC DNA]</scope>
</reference>
<sequence length="314" mass="34398">MKGSDWYYGSNGNALTVALADSACPETVGAEAMQAFTQKAMETILAQLPAALSAATVPLMEKYEERFNQQLRRADGEIHAQRARSDLLDNTVAGLAHRLSHLEQELDLAKAKPRPPIVPNPERDRDVDHTILTVRASSAVAKNAVAAALSPWLTEANVPLGDGVELHGDDAAKSVTLAFQGPMEATRASRRSQAQQQLRLSDGSWRAFRVDVGVEAVPLHISADKNKKMVATEIACKKLQRCLADRGIRTLLDKDNGQRLAKWEPLVRVLPLPASRTPKVEWNLSALADTSLSKEEANELARQVFDTREVRWSG</sequence>
<gene>
    <name evidence="1" type="ORF">PCOR1329_LOCUS84613</name>
</gene>
<proteinExistence type="predicted"/>
<evidence type="ECO:0000313" key="2">
    <source>
        <dbReference type="Proteomes" id="UP001189429"/>
    </source>
</evidence>
<comment type="caution">
    <text evidence="1">The sequence shown here is derived from an EMBL/GenBank/DDBJ whole genome shotgun (WGS) entry which is preliminary data.</text>
</comment>
<evidence type="ECO:0000313" key="1">
    <source>
        <dbReference type="EMBL" id="CAK0910420.1"/>
    </source>
</evidence>
<dbReference type="EMBL" id="CAUYUJ010022393">
    <property type="protein sequence ID" value="CAK0910420.1"/>
    <property type="molecule type" value="Genomic_DNA"/>
</dbReference>
<dbReference type="Proteomes" id="UP001189429">
    <property type="component" value="Unassembled WGS sequence"/>
</dbReference>
<accession>A0ABN9YCB9</accession>
<protein>
    <submittedName>
        <fullName evidence="1">Uncharacterized protein</fullName>
    </submittedName>
</protein>
<organism evidence="1 2">
    <name type="scientific">Prorocentrum cordatum</name>
    <dbReference type="NCBI Taxonomy" id="2364126"/>
    <lineage>
        <taxon>Eukaryota</taxon>
        <taxon>Sar</taxon>
        <taxon>Alveolata</taxon>
        <taxon>Dinophyceae</taxon>
        <taxon>Prorocentrales</taxon>
        <taxon>Prorocentraceae</taxon>
        <taxon>Prorocentrum</taxon>
    </lineage>
</organism>
<name>A0ABN9YCB9_9DINO</name>
<keyword evidence="2" id="KW-1185">Reference proteome</keyword>